<dbReference type="Proteomes" id="UP000017836">
    <property type="component" value="Unassembled WGS sequence"/>
</dbReference>
<dbReference type="InterPro" id="IPR000182">
    <property type="entry name" value="GNAT_dom"/>
</dbReference>
<dbReference type="GO" id="GO:0005634">
    <property type="term" value="C:nucleus"/>
    <property type="evidence" value="ECO:0000318"/>
    <property type="project" value="GO_Central"/>
</dbReference>
<evidence type="ECO:0000256" key="3">
    <source>
        <dbReference type="ARBA" id="ARBA00022771"/>
    </source>
</evidence>
<feature type="region of interest" description="Disordered" evidence="7">
    <location>
        <begin position="509"/>
        <end position="529"/>
    </location>
</feature>
<evidence type="ECO:0000313" key="11">
    <source>
        <dbReference type="Proteomes" id="UP000017836"/>
    </source>
</evidence>
<feature type="compositionally biased region" description="Basic residues" evidence="7">
    <location>
        <begin position="509"/>
        <end position="523"/>
    </location>
</feature>
<feature type="domain" description="N-acetyltransferase" evidence="9">
    <location>
        <begin position="881"/>
        <end position="1047"/>
    </location>
</feature>
<protein>
    <recommendedName>
        <fullName evidence="12">PHD-type domain-containing protein</fullName>
    </recommendedName>
</protein>
<dbReference type="PROSITE" id="PS51186">
    <property type="entry name" value="GNAT"/>
    <property type="match status" value="1"/>
</dbReference>
<dbReference type="SUPFAM" id="SSF55729">
    <property type="entry name" value="Acyl-CoA N-acyltransferases (Nat)"/>
    <property type="match status" value="1"/>
</dbReference>
<dbReference type="InterPro" id="IPR008395">
    <property type="entry name" value="Agenet-like_dom"/>
</dbReference>
<evidence type="ECO:0008006" key="12">
    <source>
        <dbReference type="Google" id="ProtNLM"/>
    </source>
</evidence>
<accession>W1PCU0</accession>
<reference evidence="11" key="1">
    <citation type="journal article" date="2013" name="Science">
        <title>The Amborella genome and the evolution of flowering plants.</title>
        <authorList>
            <consortium name="Amborella Genome Project"/>
        </authorList>
    </citation>
    <scope>NUCLEOTIDE SEQUENCE [LARGE SCALE GENOMIC DNA]</scope>
</reference>
<dbReference type="GO" id="GO:0016747">
    <property type="term" value="F:acyltransferase activity, transferring groups other than amino-acyl groups"/>
    <property type="evidence" value="ECO:0007669"/>
    <property type="project" value="InterPro"/>
</dbReference>
<feature type="domain" description="PHD-type" evidence="8">
    <location>
        <begin position="740"/>
        <end position="785"/>
    </location>
</feature>
<dbReference type="InterPro" id="IPR014002">
    <property type="entry name" value="Agenet_dom_plant"/>
</dbReference>
<keyword evidence="3 6" id="KW-0863">Zinc-finger</keyword>
<dbReference type="HOGENOM" id="CLU_249315_0_0_1"/>
<dbReference type="GO" id="GO:0008270">
    <property type="term" value="F:zinc ion binding"/>
    <property type="evidence" value="ECO:0007669"/>
    <property type="project" value="UniProtKB-KW"/>
</dbReference>
<name>W1PCU0_AMBTC</name>
<dbReference type="InterPro" id="IPR019787">
    <property type="entry name" value="Znf_PHD-finger"/>
</dbReference>
<dbReference type="InterPro" id="IPR016181">
    <property type="entry name" value="Acyl_CoA_acyltransferase"/>
</dbReference>
<dbReference type="GO" id="GO:0006357">
    <property type="term" value="P:regulation of transcription by RNA polymerase II"/>
    <property type="evidence" value="ECO:0000318"/>
    <property type="project" value="GO_Central"/>
</dbReference>
<evidence type="ECO:0000256" key="1">
    <source>
        <dbReference type="ARBA" id="ARBA00004123"/>
    </source>
</evidence>
<dbReference type="STRING" id="13333.W1PCU0"/>
<dbReference type="PANTHER" id="PTHR46309:SF12">
    <property type="entry name" value="GB|AAC80581.1"/>
    <property type="match status" value="1"/>
</dbReference>
<feature type="region of interest" description="Disordered" evidence="7">
    <location>
        <begin position="577"/>
        <end position="612"/>
    </location>
</feature>
<dbReference type="InterPro" id="IPR042163">
    <property type="entry name" value="PHF12"/>
</dbReference>
<dbReference type="Pfam" id="PF23011">
    <property type="entry name" value="PHD-1st_NSD"/>
    <property type="match status" value="1"/>
</dbReference>
<feature type="region of interest" description="Disordered" evidence="7">
    <location>
        <begin position="241"/>
        <end position="263"/>
    </location>
</feature>
<evidence type="ECO:0000259" key="9">
    <source>
        <dbReference type="PROSITE" id="PS51186"/>
    </source>
</evidence>
<dbReference type="InterPro" id="IPR054292">
    <property type="entry name" value="DUF7028"/>
</dbReference>
<dbReference type="GO" id="GO:0003714">
    <property type="term" value="F:transcription corepressor activity"/>
    <property type="evidence" value="ECO:0000318"/>
    <property type="project" value="GO_Central"/>
</dbReference>
<keyword evidence="2" id="KW-0479">Metal-binding</keyword>
<dbReference type="InterPro" id="IPR013083">
    <property type="entry name" value="Znf_RING/FYVE/PHD"/>
</dbReference>
<evidence type="ECO:0000256" key="5">
    <source>
        <dbReference type="ARBA" id="ARBA00023242"/>
    </source>
</evidence>
<dbReference type="EMBL" id="KI394155">
    <property type="protein sequence ID" value="ERN04860.1"/>
    <property type="molecule type" value="Genomic_DNA"/>
</dbReference>
<evidence type="ECO:0000256" key="7">
    <source>
        <dbReference type="SAM" id="MobiDB-lite"/>
    </source>
</evidence>
<gene>
    <name evidence="10" type="ORF">AMTR_s00146p00080830</name>
</gene>
<dbReference type="Gene3D" id="3.40.630.30">
    <property type="match status" value="1"/>
</dbReference>
<dbReference type="InterPro" id="IPR056511">
    <property type="entry name" value="IDM1_C"/>
</dbReference>
<proteinExistence type="predicted"/>
<evidence type="ECO:0000256" key="4">
    <source>
        <dbReference type="ARBA" id="ARBA00022833"/>
    </source>
</evidence>
<dbReference type="CDD" id="cd20405">
    <property type="entry name" value="Tudor_Agenet_AtDUF_rpt1_3"/>
    <property type="match status" value="1"/>
</dbReference>
<evidence type="ECO:0000256" key="6">
    <source>
        <dbReference type="PROSITE-ProRule" id="PRU00146"/>
    </source>
</evidence>
<evidence type="ECO:0000313" key="10">
    <source>
        <dbReference type="EMBL" id="ERN04860.1"/>
    </source>
</evidence>
<evidence type="ECO:0000256" key="2">
    <source>
        <dbReference type="ARBA" id="ARBA00022723"/>
    </source>
</evidence>
<dbReference type="SMART" id="SM00743">
    <property type="entry name" value="Agenet"/>
    <property type="match status" value="2"/>
</dbReference>
<dbReference type="InterPro" id="IPR032308">
    <property type="entry name" value="TDBD"/>
</dbReference>
<dbReference type="CDD" id="cd04301">
    <property type="entry name" value="NAT_SF"/>
    <property type="match status" value="1"/>
</dbReference>
<dbReference type="InterPro" id="IPR011011">
    <property type="entry name" value="Znf_FYVE_PHD"/>
</dbReference>
<organism evidence="10 11">
    <name type="scientific">Amborella trichopoda</name>
    <dbReference type="NCBI Taxonomy" id="13333"/>
    <lineage>
        <taxon>Eukaryota</taxon>
        <taxon>Viridiplantae</taxon>
        <taxon>Streptophyta</taxon>
        <taxon>Embryophyta</taxon>
        <taxon>Tracheophyta</taxon>
        <taxon>Spermatophyta</taxon>
        <taxon>Magnoliopsida</taxon>
        <taxon>Amborellales</taxon>
        <taxon>Amborellaceae</taxon>
        <taxon>Amborella</taxon>
    </lineage>
</organism>
<dbReference type="Pfam" id="PF16135">
    <property type="entry name" value="TDBD"/>
    <property type="match status" value="1"/>
</dbReference>
<dbReference type="SUPFAM" id="SSF57903">
    <property type="entry name" value="FYVE/PHD zinc finger"/>
    <property type="match status" value="2"/>
</dbReference>
<dbReference type="Pfam" id="PF22970">
    <property type="entry name" value="DUF7028"/>
    <property type="match status" value="1"/>
</dbReference>
<feature type="compositionally biased region" description="Basic residues" evidence="7">
    <location>
        <begin position="242"/>
        <end position="253"/>
    </location>
</feature>
<dbReference type="SMART" id="SM00249">
    <property type="entry name" value="PHD"/>
    <property type="match status" value="2"/>
</dbReference>
<dbReference type="Pfam" id="PF05641">
    <property type="entry name" value="Agenet"/>
    <property type="match status" value="1"/>
</dbReference>
<dbReference type="InterPro" id="IPR059153">
    <property type="entry name" value="NSD_PHD-1st"/>
</dbReference>
<dbReference type="PROSITE" id="PS50016">
    <property type="entry name" value="ZF_PHD_2"/>
    <property type="match status" value="1"/>
</dbReference>
<evidence type="ECO:0000259" key="8">
    <source>
        <dbReference type="PROSITE" id="PS50016"/>
    </source>
</evidence>
<keyword evidence="5" id="KW-0539">Nucleus</keyword>
<keyword evidence="4" id="KW-0862">Zinc</keyword>
<dbReference type="eggNOG" id="ENOG502QTVY">
    <property type="taxonomic scope" value="Eukaryota"/>
</dbReference>
<dbReference type="OMA" id="FSEKWRY"/>
<keyword evidence="11" id="KW-1185">Reference proteome</keyword>
<dbReference type="Pfam" id="PF23209">
    <property type="entry name" value="IDM1_C"/>
    <property type="match status" value="1"/>
</dbReference>
<dbReference type="Gramene" id="ERN04860">
    <property type="protein sequence ID" value="ERN04860"/>
    <property type="gene ID" value="AMTR_s00146p00080830"/>
</dbReference>
<sequence>MQSKGKLLEGEGVEVRQLEEGLRGSWYPGAILSVLGSKRFVRYNELLSKDGSTKLVESIPLKPSPRSLTFKTGALIHYRGRIRPLSPYSSTPPPEKLSFGICVDAMYQDAWWEGVVFDRLDGPGKTSVFFPDEGDELLFDIKDLRLAHDWDASTGEWRPRGRWLLIESLERYGQQEVLVSIKNIWYSLRISHEFLRVISEWTSGDLGCWSKLVDEVVREIMPGVQACSIVGFEHPVQDNLAKRKGRRPKKRKKLGSDGSKAGEIQFGYNGGDTDWGFNNRDCDSSFNGAEMESGLVSSVTLEKSASFVVLPEPISQILCGDEILSSQPSASLAEMAAWEEQPEIQNRDLCENLLGSKAHKRAIDKKNTSFGGICQKRRNGGTYRRCRKSKYEWGVVVTRSRYCSHAIKDYFIEYEKESKVGRAKCDIILAREQARMHLQAMGWRTERRLFKTRADLRYISPHGKAYYSFYTACLAFSKEGEGTLSGNNNDSEGSFGPLDGQLGNFHMGKGKLKSKRGCRKRKNGISSIDTPLGKVGSHGLFKNVRAGRGHERKEGDRVPLAIQVVENAEPDHLAKMGVRRRKKKHDKDGSSTWMGVKKRKKGHNDGCRMSVLPSKRTPQGLSLCSGKQSVRSVLSWMIENESIGLRQRVYYLNEKNGRVMAEGQISREGIRCKCCKVVYSLSGFGAHAGSRKPRPSAHIFLRDGRSLLQCQNEILTNKNINGLGSQSKVWRKASSRRNSDTICTICHYGGDLILCDHCPSSFHLNCVDLKEVPKGKWFCPSCRCSICGGSEYNDDTSQFTEMTVLFCDQCQLEYHVGCLAKNGEPRLKHCPQGNWFCSRKCSKIYACLHRLMGKKNQTYVEGLCITFLRSTKDDGGHFTASDIETIAEYHSKLSVALGILHECFEPIVEPRTKTDLVSDVLFNKWSELSRLDFRGFYTVVLEREDEMISVATIRVHGVKVAEMPLVATRVQYRRQGMCRLLVNEIEKMLASMGVEALMLPAVPRLRETWKTSFGFSEMSHSERLKLLEFTFLDFQDTTMCWKSLRKPRGRPKLIKERSITIFNNSQLERVSEAWEKPIPSLPCFDALISSSQNQESICQKLLKKPRGRPRILRRGTGIINNLLGHECNGASMQNIYSNGSIACALRNQEIGNWKPFRKPRGRPRKFRRGTVKVNNNFNLDEFVVSKVGDPEIHLQSLTCGDTRVSPSHCQAISRGDNNQQINASQDSQLSLVDHMVQDMDSVTVDTQVDESIMGRIPSLTDSDAHTSSCCQTISRRDNGQQIREIAINKLMRTHASTSHGQVISERESNQQIDALPSSSSGHIPQESESVVGVAQIEERERDHILILRQNGYDLPDSHFETISGGESNQEVGASQSLLSDHMLQDSESVKHGSIIEERETLAKIPEQVVASQDKDCCTSVTGPLNYQIQSDCNTELRFWGLRYKRKPKAHITQDCIHDRTQIALPSKKCYTRRKKVYQLASLVDGGLH</sequence>
<dbReference type="Gene3D" id="3.30.40.10">
    <property type="entry name" value="Zinc/RING finger domain, C3HC4 (zinc finger)"/>
    <property type="match status" value="2"/>
</dbReference>
<comment type="subcellular location">
    <subcellularLocation>
        <location evidence="1">Nucleus</location>
    </subcellularLocation>
</comment>
<dbReference type="PANTHER" id="PTHR46309">
    <property type="entry name" value="PHD FINGER PROTEIN 12"/>
    <property type="match status" value="1"/>
</dbReference>
<dbReference type="InterPro" id="IPR001965">
    <property type="entry name" value="Znf_PHD"/>
</dbReference>